<evidence type="ECO:0000313" key="7">
    <source>
        <dbReference type="Proteomes" id="UP000236655"/>
    </source>
</evidence>
<keyword evidence="7" id="KW-1185">Reference proteome</keyword>
<evidence type="ECO:0000259" key="5">
    <source>
        <dbReference type="PROSITE" id="PS50977"/>
    </source>
</evidence>
<dbReference type="Gene3D" id="1.10.357.10">
    <property type="entry name" value="Tetracycline Repressor, domain 2"/>
    <property type="match status" value="1"/>
</dbReference>
<dbReference type="Gene3D" id="1.10.10.60">
    <property type="entry name" value="Homeodomain-like"/>
    <property type="match status" value="1"/>
</dbReference>
<dbReference type="AlphaFoldDB" id="A0A2I7N5L7"/>
<name>A0A2I7N5L7_9NEIS</name>
<evidence type="ECO:0000256" key="1">
    <source>
        <dbReference type="ARBA" id="ARBA00023015"/>
    </source>
</evidence>
<dbReference type="OrthoDB" id="5293507at2"/>
<feature type="domain" description="HTH tetR-type" evidence="5">
    <location>
        <begin position="5"/>
        <end position="65"/>
    </location>
</feature>
<evidence type="ECO:0000256" key="4">
    <source>
        <dbReference type="PROSITE-ProRule" id="PRU00335"/>
    </source>
</evidence>
<dbReference type="Pfam" id="PF02909">
    <property type="entry name" value="TetR_C_1"/>
    <property type="match status" value="1"/>
</dbReference>
<dbReference type="RefSeq" id="WP_102951065.1">
    <property type="nucleotide sequence ID" value="NZ_CP024847.1"/>
</dbReference>
<reference evidence="7" key="1">
    <citation type="submission" date="2017-11" db="EMBL/GenBank/DDBJ databases">
        <authorList>
            <person name="Chan K.G."/>
            <person name="Lee L.S."/>
        </authorList>
    </citation>
    <scope>NUCLEOTIDE SEQUENCE [LARGE SCALE GENOMIC DNA]</scope>
    <source>
        <strain evidence="7">DSM 100970</strain>
    </source>
</reference>
<keyword evidence="3" id="KW-0804">Transcription</keyword>
<dbReference type="SUPFAM" id="SSF46689">
    <property type="entry name" value="Homeodomain-like"/>
    <property type="match status" value="1"/>
</dbReference>
<dbReference type="GO" id="GO:0045892">
    <property type="term" value="P:negative regulation of DNA-templated transcription"/>
    <property type="evidence" value="ECO:0007669"/>
    <property type="project" value="InterPro"/>
</dbReference>
<organism evidence="6 7">
    <name type="scientific">Aquella oligotrophica</name>
    <dbReference type="NCBI Taxonomy" id="2067065"/>
    <lineage>
        <taxon>Bacteria</taxon>
        <taxon>Pseudomonadati</taxon>
        <taxon>Pseudomonadota</taxon>
        <taxon>Betaproteobacteria</taxon>
        <taxon>Neisseriales</taxon>
        <taxon>Neisseriaceae</taxon>
        <taxon>Aquella</taxon>
    </lineage>
</organism>
<proteinExistence type="predicted"/>
<dbReference type="Proteomes" id="UP000236655">
    <property type="component" value="Chromosome"/>
</dbReference>
<dbReference type="InterPro" id="IPR001647">
    <property type="entry name" value="HTH_TetR"/>
</dbReference>
<dbReference type="GO" id="GO:0003677">
    <property type="term" value="F:DNA binding"/>
    <property type="evidence" value="ECO:0007669"/>
    <property type="project" value="UniProtKB-UniRule"/>
</dbReference>
<keyword evidence="1" id="KW-0805">Transcription regulation</keyword>
<evidence type="ECO:0000313" key="6">
    <source>
        <dbReference type="EMBL" id="AUR51766.1"/>
    </source>
</evidence>
<evidence type="ECO:0000256" key="3">
    <source>
        <dbReference type="ARBA" id="ARBA00023163"/>
    </source>
</evidence>
<dbReference type="PROSITE" id="PS50977">
    <property type="entry name" value="HTH_TETR_2"/>
    <property type="match status" value="1"/>
</dbReference>
<dbReference type="SUPFAM" id="SSF48498">
    <property type="entry name" value="Tetracyclin repressor-like, C-terminal domain"/>
    <property type="match status" value="1"/>
</dbReference>
<sequence length="208" mass="24335">MASKNITKELICKESLKIIKEDGLSKLSMRNLATRLGIKAPSLYVHMKNKADLIIMLQAYAFNANHLMGTLNPDDDSWQEYLLHLMRNMRQFFLNNPFLFELFASYESNSDESRETFEKYLIKMQGYGFSLKDSAYIGRIMRMFILGHVEFEYKSAQINREHPSLPQNINPSFKNIKRFFDLYKGYNHEESFSFGAKLIINGCEQLLK</sequence>
<accession>A0A2I7N5L7</accession>
<keyword evidence="2 4" id="KW-0238">DNA-binding</keyword>
<evidence type="ECO:0000256" key="2">
    <source>
        <dbReference type="ARBA" id="ARBA00023125"/>
    </source>
</evidence>
<gene>
    <name evidence="6" type="ORF">CUN60_05480</name>
</gene>
<feature type="DNA-binding region" description="H-T-H motif" evidence="4">
    <location>
        <begin position="28"/>
        <end position="47"/>
    </location>
</feature>
<dbReference type="Pfam" id="PF00440">
    <property type="entry name" value="TetR_N"/>
    <property type="match status" value="1"/>
</dbReference>
<dbReference type="InterPro" id="IPR009057">
    <property type="entry name" value="Homeodomain-like_sf"/>
</dbReference>
<dbReference type="EMBL" id="CP024847">
    <property type="protein sequence ID" value="AUR51766.1"/>
    <property type="molecule type" value="Genomic_DNA"/>
</dbReference>
<dbReference type="InterPro" id="IPR036271">
    <property type="entry name" value="Tet_transcr_reg_TetR-rel_C_sf"/>
</dbReference>
<protein>
    <recommendedName>
        <fullName evidence="5">HTH tetR-type domain-containing protein</fullName>
    </recommendedName>
</protein>
<dbReference type="KEGG" id="nba:CUN60_05480"/>
<dbReference type="InterPro" id="IPR004111">
    <property type="entry name" value="Repressor_TetR_C"/>
</dbReference>